<dbReference type="SUPFAM" id="SSF53613">
    <property type="entry name" value="Ribokinase-like"/>
    <property type="match status" value="1"/>
</dbReference>
<dbReference type="Proteomes" id="UP000239649">
    <property type="component" value="Unassembled WGS sequence"/>
</dbReference>
<dbReference type="STRING" id="554055.A0A2P6VE00"/>
<dbReference type="Gene3D" id="3.40.1190.20">
    <property type="match status" value="1"/>
</dbReference>
<keyword evidence="3" id="KW-0418">Kinase</keyword>
<dbReference type="OrthoDB" id="415590at2759"/>
<dbReference type="AlphaFoldDB" id="A0A2P6VE00"/>
<keyword evidence="1" id="KW-0732">Signal</keyword>
<dbReference type="InterPro" id="IPR011611">
    <property type="entry name" value="PfkB_dom"/>
</dbReference>
<evidence type="ECO:0000259" key="2">
    <source>
        <dbReference type="Pfam" id="PF00294"/>
    </source>
</evidence>
<evidence type="ECO:0000256" key="1">
    <source>
        <dbReference type="SAM" id="SignalP"/>
    </source>
</evidence>
<sequence length="356" mass="37453">MRAPLFAAAAVALLAHCWLQWSAPAITIIGNVTVDTFSDGSSALGGAVSYAAAVASGFGQRACIVSAHGPDAQLGGVFEGHDLVVVPSNRTLVFEHSYTFWGNHRRLRVAAQPDVTLTWDHVPARCRRARVLLLGPLMPEDMHPASFVPSSRPWWERALGLLGPRQQVGLMAQGLQRQLEAGARVAALPTPSHQLEAALGPSTLLFLSDVEADGWGNGNGTVAGLAARTSRFLVTRGGEGADEWTGPAVQRHPVFDVPVVDTNGAGDVFATSYMLAAAAGHSDPVKVAHWAGAMAVSQPQACKPACVTDALRDGWQLQPPSRGASWLAVQERLLGHAKLLAQLVGWGRAGSSSRAA</sequence>
<evidence type="ECO:0000313" key="4">
    <source>
        <dbReference type="Proteomes" id="UP000239649"/>
    </source>
</evidence>
<accession>A0A2P6VE00</accession>
<dbReference type="GO" id="GO:0016301">
    <property type="term" value="F:kinase activity"/>
    <property type="evidence" value="ECO:0007669"/>
    <property type="project" value="UniProtKB-KW"/>
</dbReference>
<name>A0A2P6VE00_9CHLO</name>
<feature type="chain" id="PRO_5015175204" evidence="1">
    <location>
        <begin position="26"/>
        <end position="356"/>
    </location>
</feature>
<feature type="signal peptide" evidence="1">
    <location>
        <begin position="1"/>
        <end position="25"/>
    </location>
</feature>
<evidence type="ECO:0000313" key="3">
    <source>
        <dbReference type="EMBL" id="PSC72324.1"/>
    </source>
</evidence>
<dbReference type="InterPro" id="IPR029056">
    <property type="entry name" value="Ribokinase-like"/>
</dbReference>
<proteinExistence type="predicted"/>
<organism evidence="3 4">
    <name type="scientific">Micractinium conductrix</name>
    <dbReference type="NCBI Taxonomy" id="554055"/>
    <lineage>
        <taxon>Eukaryota</taxon>
        <taxon>Viridiplantae</taxon>
        <taxon>Chlorophyta</taxon>
        <taxon>core chlorophytes</taxon>
        <taxon>Trebouxiophyceae</taxon>
        <taxon>Chlorellales</taxon>
        <taxon>Chlorellaceae</taxon>
        <taxon>Chlorella clade</taxon>
        <taxon>Micractinium</taxon>
    </lineage>
</organism>
<comment type="caution">
    <text evidence="3">The sequence shown here is derived from an EMBL/GenBank/DDBJ whole genome shotgun (WGS) entry which is preliminary data.</text>
</comment>
<reference evidence="3 4" key="1">
    <citation type="journal article" date="2018" name="Plant J.">
        <title>Genome sequences of Chlorella sorokiniana UTEX 1602 and Micractinium conductrix SAG 241.80: implications to maltose excretion by a green alga.</title>
        <authorList>
            <person name="Arriola M.B."/>
            <person name="Velmurugan N."/>
            <person name="Zhang Y."/>
            <person name="Plunkett M.H."/>
            <person name="Hondzo H."/>
            <person name="Barney B.M."/>
        </authorList>
    </citation>
    <scope>NUCLEOTIDE SEQUENCE [LARGE SCALE GENOMIC DNA]</scope>
    <source>
        <strain evidence="3 4">SAG 241.80</strain>
    </source>
</reference>
<dbReference type="Pfam" id="PF00294">
    <property type="entry name" value="PfkB"/>
    <property type="match status" value="1"/>
</dbReference>
<keyword evidence="4" id="KW-1185">Reference proteome</keyword>
<feature type="domain" description="Carbohydrate kinase PfkB" evidence="2">
    <location>
        <begin position="184"/>
        <end position="303"/>
    </location>
</feature>
<dbReference type="EMBL" id="LHPF02000011">
    <property type="protein sequence ID" value="PSC72324.1"/>
    <property type="molecule type" value="Genomic_DNA"/>
</dbReference>
<gene>
    <name evidence="3" type="ORF">C2E20_4427</name>
</gene>
<keyword evidence="3" id="KW-0808">Transferase</keyword>
<protein>
    <submittedName>
        <fullName evidence="3">Sugar kinase</fullName>
    </submittedName>
</protein>